<gene>
    <name evidence="2" type="ORF">KME15_18480</name>
</gene>
<dbReference type="AlphaFoldDB" id="A0A951UPC5"/>
<dbReference type="Pfam" id="PF00498">
    <property type="entry name" value="FHA"/>
    <property type="match status" value="1"/>
</dbReference>
<dbReference type="InterPro" id="IPR008984">
    <property type="entry name" value="SMAD_FHA_dom_sf"/>
</dbReference>
<dbReference type="SUPFAM" id="SSF49879">
    <property type="entry name" value="SMAD/FHA domain"/>
    <property type="match status" value="1"/>
</dbReference>
<dbReference type="PROSITE" id="PS50006">
    <property type="entry name" value="FHA_DOMAIN"/>
    <property type="match status" value="1"/>
</dbReference>
<accession>A0A951UPC5</accession>
<reference evidence="2" key="1">
    <citation type="submission" date="2021-05" db="EMBL/GenBank/DDBJ databases">
        <authorList>
            <person name="Pietrasiak N."/>
            <person name="Ward R."/>
            <person name="Stajich J.E."/>
            <person name="Kurbessoian T."/>
        </authorList>
    </citation>
    <scope>NUCLEOTIDE SEQUENCE</scope>
    <source>
        <strain evidence="2">UHER 2000/2452</strain>
    </source>
</reference>
<name>A0A951UPC5_9CYAN</name>
<dbReference type="PANTHER" id="PTHR23308">
    <property type="entry name" value="NUCLEAR INHIBITOR OF PROTEIN PHOSPHATASE-1"/>
    <property type="match status" value="1"/>
</dbReference>
<dbReference type="EMBL" id="JAHHHD010000023">
    <property type="protein sequence ID" value="MBW4660664.1"/>
    <property type="molecule type" value="Genomic_DNA"/>
</dbReference>
<reference evidence="2" key="2">
    <citation type="journal article" date="2022" name="Microbiol. Resour. Announc.">
        <title>Metagenome Sequencing to Explore Phylogenomics of Terrestrial Cyanobacteria.</title>
        <authorList>
            <person name="Ward R.D."/>
            <person name="Stajich J.E."/>
            <person name="Johansen J.R."/>
            <person name="Huntemann M."/>
            <person name="Clum A."/>
            <person name="Foster B."/>
            <person name="Foster B."/>
            <person name="Roux S."/>
            <person name="Palaniappan K."/>
            <person name="Varghese N."/>
            <person name="Mukherjee S."/>
            <person name="Reddy T.B.K."/>
            <person name="Daum C."/>
            <person name="Copeland A."/>
            <person name="Chen I.A."/>
            <person name="Ivanova N.N."/>
            <person name="Kyrpides N.C."/>
            <person name="Shapiro N."/>
            <person name="Eloe-Fadrosh E.A."/>
            <person name="Pietrasiak N."/>
        </authorList>
    </citation>
    <scope>NUCLEOTIDE SEQUENCE</scope>
    <source>
        <strain evidence="2">UHER 2000/2452</strain>
    </source>
</reference>
<dbReference type="InterPro" id="IPR000253">
    <property type="entry name" value="FHA_dom"/>
</dbReference>
<evidence type="ECO:0000313" key="2">
    <source>
        <dbReference type="EMBL" id="MBW4660664.1"/>
    </source>
</evidence>
<dbReference type="Gene3D" id="2.60.200.20">
    <property type="match status" value="1"/>
</dbReference>
<proteinExistence type="predicted"/>
<protein>
    <submittedName>
        <fullName evidence="2">FHA domain-containing protein</fullName>
    </submittedName>
</protein>
<dbReference type="SMART" id="SM00240">
    <property type="entry name" value="FHA"/>
    <property type="match status" value="1"/>
</dbReference>
<comment type="caution">
    <text evidence="2">The sequence shown here is derived from an EMBL/GenBank/DDBJ whole genome shotgun (WGS) entry which is preliminary data.</text>
</comment>
<sequence length="241" mass="26793">MLSADQLISYAAASIDTCATEELQHRLSLYQVFLKLYEQHRGLLDEILNLENSGSKSLAGVTLPYVQGVVLDNTVHLTTNLLQGKTQMLFQPQQVWILGRDPHKASVAVQEGRLSRCHAAIHYIADKGFFLADLGSRNGSFINGERVWRSTLLKDGDRIRLGSLSFVFFLCQTAQTLEPLSPEMLAHQEVKQFLTHLPAGGYETRQEAGQESQPSRDDSVSVSVNSLQGTFTFMHLDADSQ</sequence>
<evidence type="ECO:0000313" key="3">
    <source>
        <dbReference type="Proteomes" id="UP000757435"/>
    </source>
</evidence>
<feature type="domain" description="FHA" evidence="1">
    <location>
        <begin position="96"/>
        <end position="147"/>
    </location>
</feature>
<dbReference type="CDD" id="cd00060">
    <property type="entry name" value="FHA"/>
    <property type="match status" value="1"/>
</dbReference>
<evidence type="ECO:0000259" key="1">
    <source>
        <dbReference type="PROSITE" id="PS50006"/>
    </source>
</evidence>
<dbReference type="Proteomes" id="UP000757435">
    <property type="component" value="Unassembled WGS sequence"/>
</dbReference>
<dbReference type="InterPro" id="IPR050923">
    <property type="entry name" value="Cell_Proc_Reg/RNA_Proc"/>
</dbReference>
<organism evidence="2 3">
    <name type="scientific">Drouetiella hepatica Uher 2000/2452</name>
    <dbReference type="NCBI Taxonomy" id="904376"/>
    <lineage>
        <taxon>Bacteria</taxon>
        <taxon>Bacillati</taxon>
        <taxon>Cyanobacteriota</taxon>
        <taxon>Cyanophyceae</taxon>
        <taxon>Oculatellales</taxon>
        <taxon>Oculatellaceae</taxon>
        <taxon>Drouetiella</taxon>
    </lineage>
</organism>